<comment type="caution">
    <text evidence="18">The sequence shown here is derived from an EMBL/GenBank/DDBJ whole genome shotgun (WGS) entry which is preliminary data.</text>
</comment>
<proteinExistence type="inferred from homology"/>
<evidence type="ECO:0000313" key="19">
    <source>
        <dbReference type="Proteomes" id="UP000604381"/>
    </source>
</evidence>
<dbReference type="InterPro" id="IPR001469">
    <property type="entry name" value="ATP_synth_F1_dsu/esu"/>
</dbReference>
<dbReference type="NCBIfam" id="TIGR01216">
    <property type="entry name" value="ATP_synt_epsi"/>
    <property type="match status" value="1"/>
</dbReference>
<keyword evidence="10" id="KW-0472">Membrane</keyword>
<dbReference type="Pfam" id="PF02823">
    <property type="entry name" value="ATP-synt_DE_N"/>
    <property type="match status" value="1"/>
</dbReference>
<dbReference type="Pfam" id="PF00401">
    <property type="entry name" value="ATP-synt_DE"/>
    <property type="match status" value="1"/>
</dbReference>
<organism evidence="18 19">
    <name type="scientific">Candidatus Amphirhobacter heronislandensis</name>
    <dbReference type="NCBI Taxonomy" id="1732024"/>
    <lineage>
        <taxon>Bacteria</taxon>
        <taxon>Pseudomonadati</taxon>
        <taxon>Pseudomonadota</taxon>
        <taxon>Gammaproteobacteria</taxon>
        <taxon>Candidatus Tethybacterales</taxon>
        <taxon>Candidatus Tethybacteraceae</taxon>
        <taxon>Candidatus Amphirhobacter</taxon>
    </lineage>
</organism>
<sequence length="134" mass="14348">MAATIKVEVVSAERSLYSGVAEMVVAPAAMGDVGILPRHAPLLTGLRPGILKLVSGEDEELMYVAGGIMEVQPDMVTVLADVAERGEDLDEERVEAARKEAEEMLADRSGDIDYAKAQAELAKAVAQLELLRKL</sequence>
<dbReference type="FunFam" id="2.60.15.10:FF:000001">
    <property type="entry name" value="ATP synthase epsilon chain"/>
    <property type="match status" value="1"/>
</dbReference>
<dbReference type="SUPFAM" id="SSF46604">
    <property type="entry name" value="Epsilon subunit of F1F0-ATP synthase C-terminal domain"/>
    <property type="match status" value="1"/>
</dbReference>
<keyword evidence="6 15" id="KW-0813">Transport</keyword>
<evidence type="ECO:0000256" key="14">
    <source>
        <dbReference type="ARBA" id="ARBA00031795"/>
    </source>
</evidence>
<keyword evidence="7" id="KW-1003">Cell membrane</keyword>
<evidence type="ECO:0000256" key="11">
    <source>
        <dbReference type="ARBA" id="ARBA00023196"/>
    </source>
</evidence>
<keyword evidence="9 15" id="KW-0406">Ion transport</keyword>
<evidence type="ECO:0000256" key="8">
    <source>
        <dbReference type="ARBA" id="ARBA00022781"/>
    </source>
</evidence>
<feature type="domain" description="ATP synthase epsilon subunit C-terminal" evidence="16">
    <location>
        <begin position="87"/>
        <end position="129"/>
    </location>
</feature>
<dbReference type="GO" id="GO:0045259">
    <property type="term" value="C:proton-transporting ATP synthase complex"/>
    <property type="evidence" value="ECO:0007669"/>
    <property type="project" value="UniProtKB-KW"/>
</dbReference>
<evidence type="ECO:0000256" key="12">
    <source>
        <dbReference type="ARBA" id="ARBA00023310"/>
    </source>
</evidence>
<evidence type="ECO:0000256" key="9">
    <source>
        <dbReference type="ARBA" id="ARBA00023065"/>
    </source>
</evidence>
<dbReference type="InterPro" id="IPR036794">
    <property type="entry name" value="ATP_F1_dsu/esu_C_sf"/>
</dbReference>
<evidence type="ECO:0000313" key="18">
    <source>
        <dbReference type="EMBL" id="MBF2734618.1"/>
    </source>
</evidence>
<dbReference type="GO" id="GO:0046933">
    <property type="term" value="F:proton-transporting ATP synthase activity, rotational mechanism"/>
    <property type="evidence" value="ECO:0007669"/>
    <property type="project" value="InterPro"/>
</dbReference>
<evidence type="ECO:0000256" key="10">
    <source>
        <dbReference type="ARBA" id="ARBA00023136"/>
    </source>
</evidence>
<keyword evidence="12 15" id="KW-0066">ATP synthesis</keyword>
<comment type="similarity">
    <text evidence="3 15">Belongs to the ATPase epsilon chain family.</text>
</comment>
<dbReference type="PANTHER" id="PTHR13822">
    <property type="entry name" value="ATP SYNTHASE DELTA/EPSILON CHAIN"/>
    <property type="match status" value="1"/>
</dbReference>
<name>A0A930XXA6_9GAMM</name>
<dbReference type="GO" id="GO:0005886">
    <property type="term" value="C:plasma membrane"/>
    <property type="evidence" value="ECO:0007669"/>
    <property type="project" value="UniProtKB-SubCell"/>
</dbReference>
<gene>
    <name evidence="18" type="ORF">ISN26_00735</name>
</gene>
<dbReference type="EMBL" id="JADHEI010000009">
    <property type="protein sequence ID" value="MBF2734618.1"/>
    <property type="molecule type" value="Genomic_DNA"/>
</dbReference>
<accession>A0A930XXA6</accession>
<feature type="non-terminal residue" evidence="18">
    <location>
        <position position="134"/>
    </location>
</feature>
<evidence type="ECO:0000256" key="5">
    <source>
        <dbReference type="ARBA" id="ARBA00014480"/>
    </source>
</evidence>
<reference evidence="18" key="1">
    <citation type="submission" date="2020-10" db="EMBL/GenBank/DDBJ databases">
        <title>An improved Amphimedon queenslandica hologenome assembly reveals how three proteobacterial symbionts can extend the metabolic phenotypic of their marine sponge host.</title>
        <authorList>
            <person name="Degnan B."/>
            <person name="Degnan S."/>
            <person name="Xiang X."/>
        </authorList>
    </citation>
    <scope>NUCLEOTIDE SEQUENCE</scope>
    <source>
        <strain evidence="18">AqS2</strain>
    </source>
</reference>
<evidence type="ECO:0000256" key="15">
    <source>
        <dbReference type="RuleBase" id="RU003656"/>
    </source>
</evidence>
<dbReference type="Gene3D" id="2.60.15.10">
    <property type="entry name" value="F0F1 ATP synthase delta/epsilon subunit, N-terminal"/>
    <property type="match status" value="1"/>
</dbReference>
<dbReference type="SUPFAM" id="SSF51344">
    <property type="entry name" value="Epsilon subunit of F1F0-ATP synthase N-terminal domain"/>
    <property type="match status" value="1"/>
</dbReference>
<evidence type="ECO:0000256" key="13">
    <source>
        <dbReference type="ARBA" id="ARBA00030215"/>
    </source>
</evidence>
<comment type="subunit">
    <text evidence="4 15">F-type ATPases have 2 components, CF(1) - the catalytic core - and CF(0) - the membrane proton channel. CF(1) has five subunits: alpha(3), beta(3), gamma(1), delta(1), epsilon(1). CF(0) has three main subunits: a, b and c.</text>
</comment>
<keyword evidence="8" id="KW-0375">Hydrogen ion transport</keyword>
<dbReference type="AlphaFoldDB" id="A0A930XXA6"/>
<evidence type="ECO:0000259" key="16">
    <source>
        <dbReference type="Pfam" id="PF00401"/>
    </source>
</evidence>
<evidence type="ECO:0000256" key="3">
    <source>
        <dbReference type="ARBA" id="ARBA00005712"/>
    </source>
</evidence>
<evidence type="ECO:0000256" key="7">
    <source>
        <dbReference type="ARBA" id="ARBA00022475"/>
    </source>
</evidence>
<dbReference type="CDD" id="cd12152">
    <property type="entry name" value="F1-ATPase_delta"/>
    <property type="match status" value="1"/>
</dbReference>
<keyword evidence="19" id="KW-1185">Reference proteome</keyword>
<comment type="function">
    <text evidence="1">Produces ATP from ADP in the presence of a proton gradient across the membrane.</text>
</comment>
<evidence type="ECO:0000256" key="6">
    <source>
        <dbReference type="ARBA" id="ARBA00022448"/>
    </source>
</evidence>
<dbReference type="InterPro" id="IPR020546">
    <property type="entry name" value="ATP_synth_F1_dsu/esu_N"/>
</dbReference>
<dbReference type="PANTHER" id="PTHR13822:SF10">
    <property type="entry name" value="ATP SYNTHASE EPSILON CHAIN, CHLOROPLASTIC"/>
    <property type="match status" value="1"/>
</dbReference>
<comment type="subcellular location">
    <subcellularLocation>
        <location evidence="2">Cell membrane</location>
        <topology evidence="2">Peripheral membrane protein</topology>
    </subcellularLocation>
</comment>
<dbReference type="InterPro" id="IPR020547">
    <property type="entry name" value="ATP_synth_F1_esu_C"/>
</dbReference>
<dbReference type="Gene3D" id="1.20.5.440">
    <property type="entry name" value="ATP synthase delta/epsilon subunit, C-terminal domain"/>
    <property type="match status" value="1"/>
</dbReference>
<dbReference type="HAMAP" id="MF_00530">
    <property type="entry name" value="ATP_synth_epsil_bac"/>
    <property type="match status" value="1"/>
</dbReference>
<dbReference type="Proteomes" id="UP000604381">
    <property type="component" value="Unassembled WGS sequence"/>
</dbReference>
<dbReference type="InterPro" id="IPR036771">
    <property type="entry name" value="ATPsynth_dsu/esu_N"/>
</dbReference>
<evidence type="ECO:0000256" key="1">
    <source>
        <dbReference type="ARBA" id="ARBA00003543"/>
    </source>
</evidence>
<dbReference type="NCBIfam" id="NF001847">
    <property type="entry name" value="PRK00571.1-4"/>
    <property type="match status" value="1"/>
</dbReference>
<feature type="domain" description="ATP synthase F1 complex delta/epsilon subunit N-terminal" evidence="17">
    <location>
        <begin position="5"/>
        <end position="83"/>
    </location>
</feature>
<evidence type="ECO:0000256" key="2">
    <source>
        <dbReference type="ARBA" id="ARBA00004202"/>
    </source>
</evidence>
<evidence type="ECO:0000259" key="17">
    <source>
        <dbReference type="Pfam" id="PF02823"/>
    </source>
</evidence>
<evidence type="ECO:0000256" key="4">
    <source>
        <dbReference type="ARBA" id="ARBA00011648"/>
    </source>
</evidence>
<keyword evidence="11 15" id="KW-0139">CF(1)</keyword>
<protein>
    <recommendedName>
        <fullName evidence="5">ATP synthase epsilon chain</fullName>
    </recommendedName>
    <alternativeName>
        <fullName evidence="14">ATP synthase F1 sector epsilon subunit</fullName>
    </alternativeName>
    <alternativeName>
        <fullName evidence="13">F-ATPase epsilon subunit</fullName>
    </alternativeName>
</protein>